<evidence type="ECO:0000256" key="8">
    <source>
        <dbReference type="ARBA" id="ARBA00022723"/>
    </source>
</evidence>
<evidence type="ECO:0000256" key="4">
    <source>
        <dbReference type="ARBA" id="ARBA00007244"/>
    </source>
</evidence>
<sequence length="131" mass="14286">MASHPRPISPHLQIYKPQLTSATSILHRVAGVGLAVGTLVLVYWLVAAAIGNEAFDTAEGIVGSIIGRILLFLWSLAFFYHLLNGIRHLAWDAGWGYELPTAYRSGYAVIVATILLTVLAWVFGYMARGAF</sequence>
<comment type="function">
    <text evidence="2">Membrane-anchoring subunit of succinate dehydrogenase (SDH).</text>
</comment>
<keyword evidence="9 13" id="KW-1133">Transmembrane helix</keyword>
<dbReference type="InterPro" id="IPR034804">
    <property type="entry name" value="SQR/QFR_C/D"/>
</dbReference>
<accession>A0ABU5E846</accession>
<evidence type="ECO:0000313" key="15">
    <source>
        <dbReference type="Proteomes" id="UP001279642"/>
    </source>
</evidence>
<dbReference type="CDD" id="cd03499">
    <property type="entry name" value="SQR_TypeC_SdhC"/>
    <property type="match status" value="1"/>
</dbReference>
<comment type="subunit">
    <text evidence="12">Part of an enzyme complex containing four subunits: a flavoprotein, an iron-sulfur protein, plus two membrane-anchoring proteins, SdhC and SdhD. The complex can form homotrimers.</text>
</comment>
<dbReference type="Gene3D" id="1.20.1300.10">
    <property type="entry name" value="Fumarate reductase/succinate dehydrogenase, transmembrane subunit"/>
    <property type="match status" value="1"/>
</dbReference>
<evidence type="ECO:0000256" key="5">
    <source>
        <dbReference type="ARBA" id="ARBA00020076"/>
    </source>
</evidence>
<dbReference type="PIRSF" id="PIRSF000178">
    <property type="entry name" value="SDH_cyt_b560"/>
    <property type="match status" value="1"/>
</dbReference>
<keyword evidence="10" id="KW-0408">Iron</keyword>
<feature type="transmembrane region" description="Helical" evidence="13">
    <location>
        <begin position="103"/>
        <end position="127"/>
    </location>
</feature>
<evidence type="ECO:0000256" key="1">
    <source>
        <dbReference type="ARBA" id="ARBA00001971"/>
    </source>
</evidence>
<feature type="transmembrane region" description="Helical" evidence="13">
    <location>
        <begin position="25"/>
        <end position="49"/>
    </location>
</feature>
<reference evidence="14 15" key="1">
    <citation type="journal article" date="2016" name="Antonie Van Leeuwenhoek">
        <title>Dongia soli sp. nov., isolated from soil from Dokdo, Korea.</title>
        <authorList>
            <person name="Kim D.U."/>
            <person name="Lee H."/>
            <person name="Kim H."/>
            <person name="Kim S.G."/>
            <person name="Ka J.O."/>
        </authorList>
    </citation>
    <scope>NUCLEOTIDE SEQUENCE [LARGE SCALE GENOMIC DNA]</scope>
    <source>
        <strain evidence="14 15">D78</strain>
    </source>
</reference>
<dbReference type="NCBIfam" id="TIGR02970">
    <property type="entry name" value="succ_dehyd_cytB"/>
    <property type="match status" value="1"/>
</dbReference>
<keyword evidence="11 13" id="KW-0472">Membrane</keyword>
<dbReference type="RefSeq" id="WP_320506785.1">
    <property type="nucleotide sequence ID" value="NZ_JAXCLW010000001.1"/>
</dbReference>
<organism evidence="14 15">
    <name type="scientific">Dongia soli</name>
    <dbReference type="NCBI Taxonomy" id="600628"/>
    <lineage>
        <taxon>Bacteria</taxon>
        <taxon>Pseudomonadati</taxon>
        <taxon>Pseudomonadota</taxon>
        <taxon>Alphaproteobacteria</taxon>
        <taxon>Rhodospirillales</taxon>
        <taxon>Dongiaceae</taxon>
        <taxon>Dongia</taxon>
    </lineage>
</organism>
<evidence type="ECO:0000256" key="3">
    <source>
        <dbReference type="ARBA" id="ARBA00004141"/>
    </source>
</evidence>
<evidence type="ECO:0000256" key="10">
    <source>
        <dbReference type="ARBA" id="ARBA00023004"/>
    </source>
</evidence>
<keyword evidence="15" id="KW-1185">Reference proteome</keyword>
<dbReference type="PANTHER" id="PTHR10978:SF5">
    <property type="entry name" value="SUCCINATE DEHYDROGENASE CYTOCHROME B560 SUBUNIT, MITOCHONDRIAL"/>
    <property type="match status" value="1"/>
</dbReference>
<proteinExistence type="inferred from homology"/>
<comment type="similarity">
    <text evidence="4">Belongs to the cytochrome b560 family.</text>
</comment>
<evidence type="ECO:0000256" key="13">
    <source>
        <dbReference type="SAM" id="Phobius"/>
    </source>
</evidence>
<feature type="transmembrane region" description="Helical" evidence="13">
    <location>
        <begin position="61"/>
        <end position="83"/>
    </location>
</feature>
<comment type="caution">
    <text evidence="14">The sequence shown here is derived from an EMBL/GenBank/DDBJ whole genome shotgun (WGS) entry which is preliminary data.</text>
</comment>
<dbReference type="SUPFAM" id="SSF81343">
    <property type="entry name" value="Fumarate reductase respiratory complex transmembrane subunits"/>
    <property type="match status" value="1"/>
</dbReference>
<comment type="cofactor">
    <cofactor evidence="1">
        <name>heme</name>
        <dbReference type="ChEBI" id="CHEBI:30413"/>
    </cofactor>
</comment>
<gene>
    <name evidence="14" type="primary">sdhC</name>
    <name evidence="14" type="ORF">SMD27_02660</name>
</gene>
<evidence type="ECO:0000256" key="12">
    <source>
        <dbReference type="ARBA" id="ARBA00025912"/>
    </source>
</evidence>
<evidence type="ECO:0000256" key="2">
    <source>
        <dbReference type="ARBA" id="ARBA00004050"/>
    </source>
</evidence>
<evidence type="ECO:0000256" key="6">
    <source>
        <dbReference type="ARBA" id="ARBA00022617"/>
    </source>
</evidence>
<evidence type="ECO:0000256" key="9">
    <source>
        <dbReference type="ARBA" id="ARBA00022989"/>
    </source>
</evidence>
<evidence type="ECO:0000313" key="14">
    <source>
        <dbReference type="EMBL" id="MDY0881733.1"/>
    </source>
</evidence>
<dbReference type="Proteomes" id="UP001279642">
    <property type="component" value="Unassembled WGS sequence"/>
</dbReference>
<evidence type="ECO:0000256" key="7">
    <source>
        <dbReference type="ARBA" id="ARBA00022692"/>
    </source>
</evidence>
<dbReference type="PROSITE" id="PS01001">
    <property type="entry name" value="SDH_CYT_2"/>
    <property type="match status" value="1"/>
</dbReference>
<evidence type="ECO:0000256" key="11">
    <source>
        <dbReference type="ARBA" id="ARBA00023136"/>
    </source>
</evidence>
<protein>
    <recommendedName>
        <fullName evidence="5">Succinate dehydrogenase cytochrome b556 subunit</fullName>
    </recommendedName>
</protein>
<name>A0ABU5E846_9PROT</name>
<dbReference type="InterPro" id="IPR018495">
    <property type="entry name" value="Succ_DH_cyt_bsu_CS"/>
</dbReference>
<dbReference type="InterPro" id="IPR000701">
    <property type="entry name" value="SuccDH_FuR_B_TM-su"/>
</dbReference>
<dbReference type="PANTHER" id="PTHR10978">
    <property type="entry name" value="SUCCINATE DEHYDROGENASE CYTOCHROME B560 SUBUNIT"/>
    <property type="match status" value="1"/>
</dbReference>
<dbReference type="EMBL" id="JAXCLW010000001">
    <property type="protein sequence ID" value="MDY0881733.1"/>
    <property type="molecule type" value="Genomic_DNA"/>
</dbReference>
<comment type="subcellular location">
    <subcellularLocation>
        <location evidence="3">Membrane</location>
        <topology evidence="3">Multi-pass membrane protein</topology>
    </subcellularLocation>
</comment>
<keyword evidence="6" id="KW-0349">Heme</keyword>
<dbReference type="Pfam" id="PF01127">
    <property type="entry name" value="Sdh_cyt"/>
    <property type="match status" value="1"/>
</dbReference>
<dbReference type="InterPro" id="IPR014314">
    <property type="entry name" value="Succ_DH_cytb556"/>
</dbReference>
<keyword evidence="7 13" id="KW-0812">Transmembrane</keyword>
<keyword evidence="8" id="KW-0479">Metal-binding</keyword>